<dbReference type="InterPro" id="IPR003675">
    <property type="entry name" value="Rce1/LyrA-like_dom"/>
</dbReference>
<comment type="caution">
    <text evidence="3">The sequence shown here is derived from an EMBL/GenBank/DDBJ whole genome shotgun (WGS) entry which is preliminary data.</text>
</comment>
<keyword evidence="3" id="KW-0482">Metalloprotease</keyword>
<feature type="transmembrane region" description="Helical" evidence="1">
    <location>
        <begin position="182"/>
        <end position="204"/>
    </location>
</feature>
<evidence type="ECO:0000259" key="2">
    <source>
        <dbReference type="Pfam" id="PF02517"/>
    </source>
</evidence>
<dbReference type="InterPro" id="IPR052710">
    <property type="entry name" value="CAAX_protease"/>
</dbReference>
<accession>A0A9D1V6W5</accession>
<reference evidence="3" key="1">
    <citation type="journal article" date="2021" name="PeerJ">
        <title>Extensive microbial diversity within the chicken gut microbiome revealed by metagenomics and culture.</title>
        <authorList>
            <person name="Gilroy R."/>
            <person name="Ravi A."/>
            <person name="Getino M."/>
            <person name="Pursley I."/>
            <person name="Horton D.L."/>
            <person name="Alikhan N.F."/>
            <person name="Baker D."/>
            <person name="Gharbi K."/>
            <person name="Hall N."/>
            <person name="Watson M."/>
            <person name="Adriaenssens E.M."/>
            <person name="Foster-Nyarko E."/>
            <person name="Jarju S."/>
            <person name="Secka A."/>
            <person name="Antonio M."/>
            <person name="Oren A."/>
            <person name="Chaudhuri R.R."/>
            <person name="La Ragione R."/>
            <person name="Hildebrand F."/>
            <person name="Pallen M.J."/>
        </authorList>
    </citation>
    <scope>NUCLEOTIDE SEQUENCE</scope>
    <source>
        <strain evidence="3">811</strain>
    </source>
</reference>
<protein>
    <submittedName>
        <fullName evidence="3">CPBP family intramembrane metalloprotease</fullName>
    </submittedName>
</protein>
<keyword evidence="1" id="KW-1133">Transmembrane helix</keyword>
<dbReference type="EMBL" id="DXFX01000019">
    <property type="protein sequence ID" value="HIX07129.1"/>
    <property type="molecule type" value="Genomic_DNA"/>
</dbReference>
<dbReference type="PANTHER" id="PTHR36435">
    <property type="entry name" value="SLR1288 PROTEIN"/>
    <property type="match status" value="1"/>
</dbReference>
<keyword evidence="3" id="KW-0378">Hydrolase</keyword>
<evidence type="ECO:0000313" key="3">
    <source>
        <dbReference type="EMBL" id="HIX07129.1"/>
    </source>
</evidence>
<sequence length="321" mass="34786">MERKEQFSGQGKGPVKRSVFDQPRKVVSGMVYSGAIIGMLVISLAFSVTVAVLSKTLGMTVDEISQTDVYKYFSYLLYQIVYIAVILAFAFIYRSKPASFGWRKASHPKYYLIGLVLLFGLMFSLNFVNNAFVAFLGLFGYKLPSSSLPSLEGGGIVGVLIVVALLPALLEETIFRGIILEGIKDVGTVAVCLLGGALFCIFHQNPAQTVYQFVCGAAFTLLAVRADSLLPTVLIHFVNNAVIIFNEKFAFLEGLPAGGEIAIYVVSAVCLLASLAYLIFVDKRGNRKREGEIKPFSYAALAGILLCALFWVINLVSGIGG</sequence>
<feature type="transmembrane region" description="Helical" evidence="1">
    <location>
        <begin position="153"/>
        <end position="170"/>
    </location>
</feature>
<keyword evidence="3" id="KW-0645">Protease</keyword>
<feature type="transmembrane region" description="Helical" evidence="1">
    <location>
        <begin position="261"/>
        <end position="281"/>
    </location>
</feature>
<feature type="transmembrane region" description="Helical" evidence="1">
    <location>
        <begin position="72"/>
        <end position="92"/>
    </location>
</feature>
<keyword evidence="1" id="KW-0812">Transmembrane</keyword>
<dbReference type="GO" id="GO:0080120">
    <property type="term" value="P:CAAX-box protein maturation"/>
    <property type="evidence" value="ECO:0007669"/>
    <property type="project" value="UniProtKB-ARBA"/>
</dbReference>
<gene>
    <name evidence="3" type="ORF">H9741_01505</name>
</gene>
<evidence type="ECO:0000256" key="1">
    <source>
        <dbReference type="SAM" id="Phobius"/>
    </source>
</evidence>
<dbReference type="AlphaFoldDB" id="A0A9D1V6W5"/>
<proteinExistence type="predicted"/>
<name>A0A9D1V6W5_9FIRM</name>
<feature type="transmembrane region" description="Helical" evidence="1">
    <location>
        <begin position="112"/>
        <end position="141"/>
    </location>
</feature>
<dbReference type="GO" id="GO:0008237">
    <property type="term" value="F:metallopeptidase activity"/>
    <property type="evidence" value="ECO:0007669"/>
    <property type="project" value="UniProtKB-KW"/>
</dbReference>
<dbReference type="Proteomes" id="UP000824204">
    <property type="component" value="Unassembled WGS sequence"/>
</dbReference>
<reference evidence="3" key="2">
    <citation type="submission" date="2021-04" db="EMBL/GenBank/DDBJ databases">
        <authorList>
            <person name="Gilroy R."/>
        </authorList>
    </citation>
    <scope>NUCLEOTIDE SEQUENCE</scope>
    <source>
        <strain evidence="3">811</strain>
    </source>
</reference>
<dbReference type="PANTHER" id="PTHR36435:SF1">
    <property type="entry name" value="CAAX AMINO TERMINAL PROTEASE FAMILY PROTEIN"/>
    <property type="match status" value="1"/>
</dbReference>
<feature type="transmembrane region" description="Helical" evidence="1">
    <location>
        <begin position="26"/>
        <end position="52"/>
    </location>
</feature>
<feature type="transmembrane region" description="Helical" evidence="1">
    <location>
        <begin position="293"/>
        <end position="313"/>
    </location>
</feature>
<feature type="domain" description="CAAX prenyl protease 2/Lysostaphin resistance protein A-like" evidence="2">
    <location>
        <begin position="157"/>
        <end position="242"/>
    </location>
</feature>
<keyword evidence="1" id="KW-0472">Membrane</keyword>
<organism evidence="3 4">
    <name type="scientific">Candidatus Borkfalkia faecipullorum</name>
    <dbReference type="NCBI Taxonomy" id="2838510"/>
    <lineage>
        <taxon>Bacteria</taxon>
        <taxon>Bacillati</taxon>
        <taxon>Bacillota</taxon>
        <taxon>Clostridia</taxon>
        <taxon>Christensenellales</taxon>
        <taxon>Christensenellaceae</taxon>
        <taxon>Candidatus Borkfalkia</taxon>
    </lineage>
</organism>
<evidence type="ECO:0000313" key="4">
    <source>
        <dbReference type="Proteomes" id="UP000824204"/>
    </source>
</evidence>
<dbReference type="GO" id="GO:0004175">
    <property type="term" value="F:endopeptidase activity"/>
    <property type="evidence" value="ECO:0007669"/>
    <property type="project" value="UniProtKB-ARBA"/>
</dbReference>
<dbReference type="Pfam" id="PF02517">
    <property type="entry name" value="Rce1-like"/>
    <property type="match status" value="1"/>
</dbReference>